<keyword evidence="2" id="KW-0812">Transmembrane</keyword>
<feature type="region of interest" description="Disordered" evidence="1">
    <location>
        <begin position="236"/>
        <end position="266"/>
    </location>
</feature>
<evidence type="ECO:0008006" key="5">
    <source>
        <dbReference type="Google" id="ProtNLM"/>
    </source>
</evidence>
<feature type="compositionally biased region" description="Polar residues" evidence="1">
    <location>
        <begin position="386"/>
        <end position="404"/>
    </location>
</feature>
<dbReference type="EMBL" id="WHWC01000005">
    <property type="protein sequence ID" value="KAG8382189.1"/>
    <property type="molecule type" value="Genomic_DNA"/>
</dbReference>
<evidence type="ECO:0000313" key="4">
    <source>
        <dbReference type="Proteomes" id="UP000826271"/>
    </source>
</evidence>
<feature type="region of interest" description="Disordered" evidence="1">
    <location>
        <begin position="294"/>
        <end position="324"/>
    </location>
</feature>
<gene>
    <name evidence="3" type="ORF">BUALT_Bualt05G0050900</name>
</gene>
<dbReference type="AlphaFoldDB" id="A0AAV6XPN1"/>
<evidence type="ECO:0000313" key="3">
    <source>
        <dbReference type="EMBL" id="KAG8382189.1"/>
    </source>
</evidence>
<evidence type="ECO:0000256" key="1">
    <source>
        <dbReference type="SAM" id="MobiDB-lite"/>
    </source>
</evidence>
<reference evidence="3" key="1">
    <citation type="submission" date="2019-10" db="EMBL/GenBank/DDBJ databases">
        <authorList>
            <person name="Zhang R."/>
            <person name="Pan Y."/>
            <person name="Wang J."/>
            <person name="Ma R."/>
            <person name="Yu S."/>
        </authorList>
    </citation>
    <scope>NUCLEOTIDE SEQUENCE</scope>
    <source>
        <strain evidence="3">LA-IB0</strain>
        <tissue evidence="3">Leaf</tissue>
    </source>
</reference>
<feature type="compositionally biased region" description="Basic and acidic residues" evidence="1">
    <location>
        <begin position="353"/>
        <end position="367"/>
    </location>
</feature>
<feature type="region of interest" description="Disordered" evidence="1">
    <location>
        <begin position="353"/>
        <end position="409"/>
    </location>
</feature>
<feature type="compositionally biased region" description="Polar residues" evidence="1">
    <location>
        <begin position="312"/>
        <end position="321"/>
    </location>
</feature>
<feature type="transmembrane region" description="Helical" evidence="2">
    <location>
        <begin position="45"/>
        <end position="68"/>
    </location>
</feature>
<keyword evidence="2" id="KW-0472">Membrane</keyword>
<dbReference type="Proteomes" id="UP000826271">
    <property type="component" value="Unassembled WGS sequence"/>
</dbReference>
<keyword evidence="4" id="KW-1185">Reference proteome</keyword>
<sequence>MAEKNQQQVQGYPLAPATIVPRSDEESTTNYQSQQQMKKKKRMKCLAYIAAFAVLQAIVILVIALVIIRVHTPRVRLGDVTVTNDGRGNIGFSARVSVRNRNFGRYRFDSSLATIRSGGNTVGQFVIPEARARVRSTRRVYVVADLTSMNATSGALTLTVDARLKGLEGSRRYRPVGQMEELESDRPPPVTVNPNRNTKKLKRRSDEGEDIPMQNAWASHTLRDTWNRRPAEPLLYNGEGEEADSDSDSDSDSLLGAELGDDGEEDDYTISAEELKVLVAPYRMALVVKILGQSGTSDTSSHGQHEQDNTSKENPTPTTYGPWNLVQPRKYQRKQTGQATRCTTETVNAQRYEKYRTSGEATREAKGKGVAPMGKPKQIYVRKDTQATGETSKAATTATNQPKPSGNRFDILKELGADMDHEGE</sequence>
<dbReference type="InterPro" id="IPR055301">
    <property type="entry name" value="Lea14-like_2"/>
</dbReference>
<keyword evidence="2" id="KW-1133">Transmembrane helix</keyword>
<proteinExistence type="predicted"/>
<organism evidence="3 4">
    <name type="scientific">Buddleja alternifolia</name>
    <dbReference type="NCBI Taxonomy" id="168488"/>
    <lineage>
        <taxon>Eukaryota</taxon>
        <taxon>Viridiplantae</taxon>
        <taxon>Streptophyta</taxon>
        <taxon>Embryophyta</taxon>
        <taxon>Tracheophyta</taxon>
        <taxon>Spermatophyta</taxon>
        <taxon>Magnoliopsida</taxon>
        <taxon>eudicotyledons</taxon>
        <taxon>Gunneridae</taxon>
        <taxon>Pentapetalae</taxon>
        <taxon>asterids</taxon>
        <taxon>lamiids</taxon>
        <taxon>Lamiales</taxon>
        <taxon>Scrophulariaceae</taxon>
        <taxon>Buddlejeae</taxon>
        <taxon>Buddleja</taxon>
    </lineage>
</organism>
<dbReference type="PANTHER" id="PTHR31852">
    <property type="entry name" value="LATE EMBRYOGENESIS ABUNDANT (LEA) HYDROXYPROLINE-RICH GLYCOPROTEIN FAMILY"/>
    <property type="match status" value="1"/>
</dbReference>
<feature type="region of interest" description="Disordered" evidence="1">
    <location>
        <begin position="175"/>
        <end position="216"/>
    </location>
</feature>
<name>A0AAV6XPN1_9LAMI</name>
<feature type="compositionally biased region" description="Acidic residues" evidence="1">
    <location>
        <begin position="239"/>
        <end position="251"/>
    </location>
</feature>
<protein>
    <recommendedName>
        <fullName evidence="5">Late embryogenesis abundant protein LEA-2 subgroup domain-containing protein</fullName>
    </recommendedName>
</protein>
<comment type="caution">
    <text evidence="3">The sequence shown here is derived from an EMBL/GenBank/DDBJ whole genome shotgun (WGS) entry which is preliminary data.</text>
</comment>
<accession>A0AAV6XPN1</accession>
<evidence type="ECO:0000256" key="2">
    <source>
        <dbReference type="SAM" id="Phobius"/>
    </source>
</evidence>